<gene>
    <name evidence="3" type="ORF">ACFO8L_14300</name>
</gene>
<dbReference type="EMBL" id="JBHSFN010000008">
    <property type="protein sequence ID" value="MFC4587261.1"/>
    <property type="molecule type" value="Genomic_DNA"/>
</dbReference>
<comment type="caution">
    <text evidence="3">The sequence shown here is derived from an EMBL/GenBank/DDBJ whole genome shotgun (WGS) entry which is preliminary data.</text>
</comment>
<feature type="compositionally biased region" description="Basic and acidic residues" evidence="1">
    <location>
        <begin position="256"/>
        <end position="272"/>
    </location>
</feature>
<name>A0ABV9ECK9_9ACTN</name>
<accession>A0ABV9ECK9</accession>
<dbReference type="InterPro" id="IPR001387">
    <property type="entry name" value="Cro/C1-type_HTH"/>
</dbReference>
<dbReference type="Pfam" id="PF01381">
    <property type="entry name" value="HTH_3"/>
    <property type="match status" value="1"/>
</dbReference>
<dbReference type="RefSeq" id="WP_262844008.1">
    <property type="nucleotide sequence ID" value="NZ_JANZYP010000024.1"/>
</dbReference>
<evidence type="ECO:0000313" key="4">
    <source>
        <dbReference type="Proteomes" id="UP001595891"/>
    </source>
</evidence>
<evidence type="ECO:0000259" key="2">
    <source>
        <dbReference type="PROSITE" id="PS50943"/>
    </source>
</evidence>
<dbReference type="PROSITE" id="PS50943">
    <property type="entry name" value="HTH_CROC1"/>
    <property type="match status" value="1"/>
</dbReference>
<dbReference type="SMART" id="SM00530">
    <property type="entry name" value="HTH_XRE"/>
    <property type="match status" value="1"/>
</dbReference>
<dbReference type="Proteomes" id="UP001595891">
    <property type="component" value="Unassembled WGS sequence"/>
</dbReference>
<sequence>MDFPQALRERRTRHHLSQLDLAIRAGTTQRHISFMESGRSAPGRSMVVRLAESLELPLRERNGLLLAAGYAPVYPETSLEDPALAPVRAALDHILDGHLPYPAIVVDRYGFLVAANAAFEVLCEGVAPELLAPPVNAYRVALHPRGMAPRIRNFAEWAGHIVERLHQDSLRDPGGRLADLHAELRSYAPPSPVGPGHLGFAVPLRLASERGELRLVTTVTTFATAVDVTLSELKLEAFLPADQATAAILTAQAGERGAEGAGRPDERRRETAQDGNDSPPAEERPGV</sequence>
<dbReference type="Gene3D" id="3.30.450.180">
    <property type="match status" value="1"/>
</dbReference>
<dbReference type="SUPFAM" id="SSF47413">
    <property type="entry name" value="lambda repressor-like DNA-binding domains"/>
    <property type="match status" value="1"/>
</dbReference>
<feature type="region of interest" description="Disordered" evidence="1">
    <location>
        <begin position="250"/>
        <end position="287"/>
    </location>
</feature>
<dbReference type="PANTHER" id="PTHR35010:SF4">
    <property type="entry name" value="BLL5781 PROTEIN"/>
    <property type="match status" value="1"/>
</dbReference>
<dbReference type="CDD" id="cd00093">
    <property type="entry name" value="HTH_XRE"/>
    <property type="match status" value="1"/>
</dbReference>
<protein>
    <submittedName>
        <fullName evidence="3">Helix-turn-helix domain-containing protein</fullName>
    </submittedName>
</protein>
<dbReference type="InterPro" id="IPR041413">
    <property type="entry name" value="MLTR_LBD"/>
</dbReference>
<dbReference type="InterPro" id="IPR010982">
    <property type="entry name" value="Lambda_DNA-bd_dom_sf"/>
</dbReference>
<reference evidence="4" key="1">
    <citation type="journal article" date="2019" name="Int. J. Syst. Evol. Microbiol.">
        <title>The Global Catalogue of Microorganisms (GCM) 10K type strain sequencing project: providing services to taxonomists for standard genome sequencing and annotation.</title>
        <authorList>
            <consortium name="The Broad Institute Genomics Platform"/>
            <consortium name="The Broad Institute Genome Sequencing Center for Infectious Disease"/>
            <person name="Wu L."/>
            <person name="Ma J."/>
        </authorList>
    </citation>
    <scope>NUCLEOTIDE SEQUENCE [LARGE SCALE GENOMIC DNA]</scope>
    <source>
        <strain evidence="4">CCUG 49560</strain>
    </source>
</reference>
<keyword evidence="4" id="KW-1185">Reference proteome</keyword>
<organism evidence="3 4">
    <name type="scientific">Sphaerisporangium corydalis</name>
    <dbReference type="NCBI Taxonomy" id="1441875"/>
    <lineage>
        <taxon>Bacteria</taxon>
        <taxon>Bacillati</taxon>
        <taxon>Actinomycetota</taxon>
        <taxon>Actinomycetes</taxon>
        <taxon>Streptosporangiales</taxon>
        <taxon>Streptosporangiaceae</taxon>
        <taxon>Sphaerisporangium</taxon>
    </lineage>
</organism>
<dbReference type="PANTHER" id="PTHR35010">
    <property type="entry name" value="BLL4672 PROTEIN-RELATED"/>
    <property type="match status" value="1"/>
</dbReference>
<evidence type="ECO:0000256" key="1">
    <source>
        <dbReference type="SAM" id="MobiDB-lite"/>
    </source>
</evidence>
<proteinExistence type="predicted"/>
<feature type="domain" description="HTH cro/C1-type" evidence="2">
    <location>
        <begin position="7"/>
        <end position="61"/>
    </location>
</feature>
<evidence type="ECO:0000313" key="3">
    <source>
        <dbReference type="EMBL" id="MFC4587261.1"/>
    </source>
</evidence>
<dbReference type="Gene3D" id="1.10.260.40">
    <property type="entry name" value="lambda repressor-like DNA-binding domains"/>
    <property type="match status" value="1"/>
</dbReference>
<dbReference type="Pfam" id="PF17765">
    <property type="entry name" value="MLTR_LBD"/>
    <property type="match status" value="1"/>
</dbReference>